<dbReference type="OrthoDB" id="9802752at2"/>
<dbReference type="Pfam" id="PF02661">
    <property type="entry name" value="Fic"/>
    <property type="match status" value="1"/>
</dbReference>
<dbReference type="EMBL" id="CP000747">
    <property type="protein sequence ID" value="ACG79301.1"/>
    <property type="molecule type" value="Genomic_DNA"/>
</dbReference>
<dbReference type="KEGG" id="pzu:PHZ_c2892"/>
<keyword evidence="3" id="KW-1185">Reference proteome</keyword>
<gene>
    <name evidence="2" type="primary">doc</name>
    <name evidence="2" type="ordered locus">PHZ_c2892</name>
</gene>
<protein>
    <submittedName>
        <fullName evidence="2">Death on curing protein</fullName>
    </submittedName>
</protein>
<evidence type="ECO:0000259" key="1">
    <source>
        <dbReference type="PROSITE" id="PS51459"/>
    </source>
</evidence>
<dbReference type="InterPro" id="IPR003812">
    <property type="entry name" value="Fido"/>
</dbReference>
<proteinExistence type="predicted"/>
<dbReference type="PIRSF" id="PIRSF018297">
    <property type="entry name" value="Doc"/>
    <property type="match status" value="1"/>
</dbReference>
<dbReference type="InterPro" id="IPR036597">
    <property type="entry name" value="Fido-like_dom_sf"/>
</dbReference>
<dbReference type="InterPro" id="IPR053737">
    <property type="entry name" value="Type_II_TA_Toxin"/>
</dbReference>
<dbReference type="RefSeq" id="WP_012523439.1">
    <property type="nucleotide sequence ID" value="NC_011144.1"/>
</dbReference>
<dbReference type="HOGENOM" id="CLU_115697_4_0_5"/>
<dbReference type="GO" id="GO:0016301">
    <property type="term" value="F:kinase activity"/>
    <property type="evidence" value="ECO:0007669"/>
    <property type="project" value="InterPro"/>
</dbReference>
<evidence type="ECO:0000313" key="2">
    <source>
        <dbReference type="EMBL" id="ACG79301.1"/>
    </source>
</evidence>
<feature type="domain" description="Fido" evidence="1">
    <location>
        <begin position="8"/>
        <end position="125"/>
    </location>
</feature>
<dbReference type="eggNOG" id="COG3654">
    <property type="taxonomic scope" value="Bacteria"/>
</dbReference>
<reference evidence="2 3" key="1">
    <citation type="journal article" date="2008" name="BMC Genomics">
        <title>Complete genome of Phenylobacterium zucineum - a novel facultative intracellular bacterium isolated from human erythroleukemia cell line K562.</title>
        <authorList>
            <person name="Luo Y."/>
            <person name="Xu X."/>
            <person name="Ding Z."/>
            <person name="Liu Z."/>
            <person name="Zhang B."/>
            <person name="Yan Z."/>
            <person name="Sun J."/>
            <person name="Hu S."/>
            <person name="Hu X."/>
        </authorList>
    </citation>
    <scope>NUCLEOTIDE SEQUENCE [LARGE SCALE GENOMIC DNA]</scope>
    <source>
        <strain evidence="2 3">HLK1</strain>
    </source>
</reference>
<dbReference type="NCBIfam" id="TIGR01550">
    <property type="entry name" value="DOC_P1"/>
    <property type="match status" value="1"/>
</dbReference>
<dbReference type="Proteomes" id="UP000001868">
    <property type="component" value="Chromosome"/>
</dbReference>
<dbReference type="PANTHER" id="PTHR39426:SF1">
    <property type="entry name" value="HOMOLOGY TO DEATH-ON-CURING PROTEIN OF PHAGE P1"/>
    <property type="match status" value="1"/>
</dbReference>
<dbReference type="SUPFAM" id="SSF140931">
    <property type="entry name" value="Fic-like"/>
    <property type="match status" value="1"/>
</dbReference>
<evidence type="ECO:0000313" key="3">
    <source>
        <dbReference type="Proteomes" id="UP000001868"/>
    </source>
</evidence>
<dbReference type="InterPro" id="IPR006440">
    <property type="entry name" value="Doc"/>
</dbReference>
<dbReference type="PROSITE" id="PS51459">
    <property type="entry name" value="FIDO"/>
    <property type="match status" value="1"/>
</dbReference>
<organism evidence="2 3">
    <name type="scientific">Phenylobacterium zucineum (strain HLK1)</name>
    <dbReference type="NCBI Taxonomy" id="450851"/>
    <lineage>
        <taxon>Bacteria</taxon>
        <taxon>Pseudomonadati</taxon>
        <taxon>Pseudomonadota</taxon>
        <taxon>Alphaproteobacteria</taxon>
        <taxon>Caulobacterales</taxon>
        <taxon>Caulobacteraceae</taxon>
        <taxon>Phenylobacterium</taxon>
    </lineage>
</organism>
<name>B4R8T6_PHEZH</name>
<dbReference type="AlphaFoldDB" id="B4R8T6"/>
<accession>B4R8T6</accession>
<dbReference type="Gene3D" id="1.20.120.1870">
    <property type="entry name" value="Fic/DOC protein, Fido domain"/>
    <property type="match status" value="1"/>
</dbReference>
<sequence>MTAEPRWISREAILVLHDRSIALHGGAQGLRDEGLLDSALARPLNRFHYEGETDIHVLAATYLVALAGNHPFADGNKRAAFLAAGLFLRLNGWRLTAAQADAARTVLAVAAGDRDLEPLAAWLRRFSEPLP</sequence>
<dbReference type="PANTHER" id="PTHR39426">
    <property type="entry name" value="HOMOLOGY TO DEATH-ON-CURING PROTEIN OF PHAGE P1"/>
    <property type="match status" value="1"/>
</dbReference>